<name>Q0W317_METAR</name>
<dbReference type="PANTHER" id="PTHR12526">
    <property type="entry name" value="GLYCOSYLTRANSFERASE"/>
    <property type="match status" value="1"/>
</dbReference>
<dbReference type="eggNOG" id="arCOG01403">
    <property type="taxonomic scope" value="Archaea"/>
</dbReference>
<protein>
    <submittedName>
        <fullName evidence="5">Glycosyltransferase (Group 1)</fullName>
    </submittedName>
</protein>
<dbReference type="InterPro" id="IPR028098">
    <property type="entry name" value="Glyco_trans_4-like_N"/>
</dbReference>
<dbReference type="Gene3D" id="3.40.50.2000">
    <property type="entry name" value="Glycogen Phosphorylase B"/>
    <property type="match status" value="2"/>
</dbReference>
<dbReference type="InterPro" id="IPR001296">
    <property type="entry name" value="Glyco_trans_1"/>
</dbReference>
<evidence type="ECO:0000256" key="1">
    <source>
        <dbReference type="ARBA" id="ARBA00022676"/>
    </source>
</evidence>
<dbReference type="RefSeq" id="WP_012035349.1">
    <property type="nucleotide sequence ID" value="NC_009464.1"/>
</dbReference>
<keyword evidence="2" id="KW-0808">Transferase</keyword>
<organism evidence="5 6">
    <name type="scientific">Methanocella arvoryzae (strain DSM 22066 / NBRC 105507 / MRE50)</name>
    <dbReference type="NCBI Taxonomy" id="351160"/>
    <lineage>
        <taxon>Archaea</taxon>
        <taxon>Methanobacteriati</taxon>
        <taxon>Methanobacteriota</taxon>
        <taxon>Stenosarchaea group</taxon>
        <taxon>Methanomicrobia</taxon>
        <taxon>Methanocellales</taxon>
        <taxon>Methanocellaceae</taxon>
        <taxon>Methanocella</taxon>
    </lineage>
</organism>
<dbReference type="EMBL" id="AM114193">
    <property type="protein sequence ID" value="CAJ37226.1"/>
    <property type="molecule type" value="Genomic_DNA"/>
</dbReference>
<feature type="domain" description="Glycosyl transferase family 1" evidence="3">
    <location>
        <begin position="191"/>
        <end position="368"/>
    </location>
</feature>
<reference evidence="5 6" key="1">
    <citation type="journal article" date="2006" name="Science">
        <title>Genome of rice cluster I archaea -- the key methane producers in the rice rhizosphere.</title>
        <authorList>
            <person name="Erkel C."/>
            <person name="Kube M."/>
            <person name="Reinhardt R."/>
            <person name="Liesack W."/>
        </authorList>
    </citation>
    <scope>NUCLEOTIDE SEQUENCE [LARGE SCALE GENOMIC DNA]</scope>
    <source>
        <strain evidence="6">DSM 22066 / NBRC 105507 / MRE50</strain>
    </source>
</reference>
<feature type="domain" description="Glycosyltransferase subfamily 4-like N-terminal" evidence="4">
    <location>
        <begin position="14"/>
        <end position="179"/>
    </location>
</feature>
<dbReference type="Proteomes" id="UP000000663">
    <property type="component" value="Chromosome"/>
</dbReference>
<dbReference type="AlphaFoldDB" id="Q0W317"/>
<dbReference type="STRING" id="351160.RCIX2087"/>
<accession>Q0W317</accession>
<dbReference type="SUPFAM" id="SSF53756">
    <property type="entry name" value="UDP-Glycosyltransferase/glycogen phosphorylase"/>
    <property type="match status" value="1"/>
</dbReference>
<evidence type="ECO:0000259" key="4">
    <source>
        <dbReference type="Pfam" id="PF13439"/>
    </source>
</evidence>
<dbReference type="CAZy" id="GT4">
    <property type="family name" value="Glycosyltransferase Family 4"/>
</dbReference>
<evidence type="ECO:0000313" key="5">
    <source>
        <dbReference type="EMBL" id="CAJ37226.1"/>
    </source>
</evidence>
<dbReference type="OrthoDB" id="132546at2157"/>
<dbReference type="Pfam" id="PF13439">
    <property type="entry name" value="Glyco_transf_4"/>
    <property type="match status" value="1"/>
</dbReference>
<gene>
    <name evidence="5" type="ORF">RCIX2087</name>
</gene>
<keyword evidence="6" id="KW-1185">Reference proteome</keyword>
<dbReference type="Pfam" id="PF00534">
    <property type="entry name" value="Glycos_transf_1"/>
    <property type="match status" value="1"/>
</dbReference>
<evidence type="ECO:0000259" key="3">
    <source>
        <dbReference type="Pfam" id="PF00534"/>
    </source>
</evidence>
<evidence type="ECO:0000313" key="6">
    <source>
        <dbReference type="Proteomes" id="UP000000663"/>
    </source>
</evidence>
<proteinExistence type="predicted"/>
<keyword evidence="1" id="KW-0328">Glycosyltransferase</keyword>
<dbReference type="GeneID" id="5144018"/>
<sequence length="425" mass="47916">MKISVMHWAFPPVVGGVESHLVYLYEELARRGHEISLLTAPHPERDDSSYDWIRITSDEYMSLEYLQKKAPVSGRYEKVYDMMERFILKENPEVIHAHNFHYFIPDHAECLDELAKKYGIPIVLTIHNYWEDDLCKHLMRDIKWDKIVAVSYFMKSPCIFHSMLPQDKVEVHYHGVDLNKYCVPTDKDAAKARFGLAGRKVIFHPARACKSKGTLHSIEAVSRLIEKYPDICLIVSGNGDSVDFENERPAFRTCINSMISDLKVGDNMLFVAASGEEMPLYMQAADVILYPTITPQGEAFGIAPVEGMACGKPVIVTRSGGLVESTQHSINGIVLDVSESLSEELARHIDHLLSNPDHAEYLGNNGRELALERFDSKKMALKMEDLYNRLVNASIVEKVDRMDTVIKPGAGNKGLGTDFAGQSRI</sequence>
<dbReference type="KEGG" id="rci:RCIX2087"/>
<dbReference type="GO" id="GO:0016757">
    <property type="term" value="F:glycosyltransferase activity"/>
    <property type="evidence" value="ECO:0007669"/>
    <property type="project" value="UniProtKB-KW"/>
</dbReference>
<dbReference type="PANTHER" id="PTHR12526:SF510">
    <property type="entry name" value="D-INOSITOL 3-PHOSPHATE GLYCOSYLTRANSFERASE"/>
    <property type="match status" value="1"/>
</dbReference>
<evidence type="ECO:0000256" key="2">
    <source>
        <dbReference type="ARBA" id="ARBA00022679"/>
    </source>
</evidence>
<dbReference type="CDD" id="cd03801">
    <property type="entry name" value="GT4_PimA-like"/>
    <property type="match status" value="1"/>
</dbReference>